<dbReference type="SUPFAM" id="SSF55961">
    <property type="entry name" value="Bet v1-like"/>
    <property type="match status" value="1"/>
</dbReference>
<comment type="similarity">
    <text evidence="1">Belongs to the AHA1 family.</text>
</comment>
<reference evidence="3 4" key="1">
    <citation type="submission" date="2016-10" db="EMBL/GenBank/DDBJ databases">
        <authorList>
            <person name="de Groot N.N."/>
        </authorList>
    </citation>
    <scope>NUCLEOTIDE SEQUENCE [LARGE SCALE GENOMIC DNA]</scope>
    <source>
        <strain evidence="3 4">DSM 29619</strain>
    </source>
</reference>
<evidence type="ECO:0000313" key="4">
    <source>
        <dbReference type="Proteomes" id="UP000231644"/>
    </source>
</evidence>
<dbReference type="InterPro" id="IPR023393">
    <property type="entry name" value="START-like_dom_sf"/>
</dbReference>
<gene>
    <name evidence="3" type="ORF">SAMN05421762_3009</name>
</gene>
<dbReference type="AlphaFoldDB" id="A0A1I1NJZ5"/>
<name>A0A1I1NJZ5_9RHOB</name>
<dbReference type="STRING" id="517719.SAMN05421762_3009"/>
<dbReference type="Pfam" id="PF08327">
    <property type="entry name" value="AHSA1"/>
    <property type="match status" value="1"/>
</dbReference>
<dbReference type="EMBL" id="FOLX01000001">
    <property type="protein sequence ID" value="SFC97857.1"/>
    <property type="molecule type" value="Genomic_DNA"/>
</dbReference>
<dbReference type="InterPro" id="IPR013538">
    <property type="entry name" value="ASHA1/2-like_C"/>
</dbReference>
<proteinExistence type="inferred from homology"/>
<dbReference type="Proteomes" id="UP000231644">
    <property type="component" value="Unassembled WGS sequence"/>
</dbReference>
<evidence type="ECO:0000259" key="2">
    <source>
        <dbReference type="Pfam" id="PF08327"/>
    </source>
</evidence>
<accession>A0A1I1NJZ5</accession>
<evidence type="ECO:0000256" key="1">
    <source>
        <dbReference type="ARBA" id="ARBA00006817"/>
    </source>
</evidence>
<organism evidence="3 4">
    <name type="scientific">Pseudooceanicola nitratireducens</name>
    <dbReference type="NCBI Taxonomy" id="517719"/>
    <lineage>
        <taxon>Bacteria</taxon>
        <taxon>Pseudomonadati</taxon>
        <taxon>Pseudomonadota</taxon>
        <taxon>Alphaproteobacteria</taxon>
        <taxon>Rhodobacterales</taxon>
        <taxon>Paracoccaceae</taxon>
        <taxon>Pseudooceanicola</taxon>
    </lineage>
</organism>
<feature type="domain" description="Activator of Hsp90 ATPase homologue 1/2-like C-terminal" evidence="2">
    <location>
        <begin position="23"/>
        <end position="139"/>
    </location>
</feature>
<evidence type="ECO:0000313" key="3">
    <source>
        <dbReference type="EMBL" id="SFC97857.1"/>
    </source>
</evidence>
<protein>
    <submittedName>
        <fullName evidence="3">Uncharacterized conserved protein YndB, AHSA1/START domain</fullName>
    </submittedName>
</protein>
<dbReference type="OrthoDB" id="7863293at2"/>
<keyword evidence="4" id="KW-1185">Reference proteome</keyword>
<dbReference type="RefSeq" id="WP_093446307.1">
    <property type="nucleotide sequence ID" value="NZ_BAABWI010000002.1"/>
</dbReference>
<sequence>MFKPKLMPKVMPVARVSLPIRRPRRECFLALTDPETLSRFWLHDAGDSCIEEGAQLRWQFRADAPRISVLCREMRPDCLIRLELSNGVRIMLTLDRHEDGGTLVHYCECGFGADADTDEVSQATEGAARMLSALKTMLEPDVAETPDRPRLPTAA</sequence>
<dbReference type="Gene3D" id="3.30.530.20">
    <property type="match status" value="1"/>
</dbReference>